<feature type="transmembrane region" description="Helical" evidence="1">
    <location>
        <begin position="45"/>
        <end position="67"/>
    </location>
</feature>
<dbReference type="PANTHER" id="PTHR33876">
    <property type="entry name" value="UNNAMED PRODUCT"/>
    <property type="match status" value="1"/>
</dbReference>
<dbReference type="InterPro" id="IPR052776">
    <property type="entry name" value="Chloro_ReproSupport/MetalTrans"/>
</dbReference>
<keyword evidence="1" id="KW-0812">Transmembrane</keyword>
<gene>
    <name evidence="2" type="ORF">EM20IM_02930</name>
</gene>
<protein>
    <submittedName>
        <fullName evidence="2">Nickel transporter</fullName>
    </submittedName>
</protein>
<proteinExistence type="predicted"/>
<evidence type="ECO:0000313" key="2">
    <source>
        <dbReference type="EMBL" id="QSR87302.1"/>
    </source>
</evidence>
<feature type="transmembrane region" description="Helical" evidence="1">
    <location>
        <begin position="172"/>
        <end position="199"/>
    </location>
</feature>
<keyword evidence="1" id="KW-1133">Transmembrane helix</keyword>
<keyword evidence="1" id="KW-0472">Membrane</keyword>
<dbReference type="Proteomes" id="UP000663088">
    <property type="component" value="Chromosome"/>
</dbReference>
<dbReference type="EMBL" id="CP065956">
    <property type="protein sequence ID" value="QSR87302.1"/>
    <property type="molecule type" value="Genomic_DNA"/>
</dbReference>
<sequence length="231" mass="24987">MIGWILPVALGSGITAGFIHALSGPDHLVAIAPLVLEKRTSFWRIGLYWGIGHSGGVWILTLLLFLLKSILPLSSISQGSEKMVGIVLVGIGVWGLKKNLQKRVHVHTHCHDGVVHSHIHFHKDKPTEDNHEKLDHHHCHFPLAIGILHGFAGSNHFLSALPVLAFPNNSLALAYIIGFGGGSILGMICFSMMMGKLIVSGAVKTTRGQKGIGILFGLLAITVGIFWVFQQ</sequence>
<feature type="transmembrane region" description="Helical" evidence="1">
    <location>
        <begin position="211"/>
        <end position="229"/>
    </location>
</feature>
<accession>A0ABX7PWG1</accession>
<name>A0ABX7PWG1_9BACT</name>
<organism evidence="2 3">
    <name type="scientific">Candidatus Methylacidiphilum infernorum</name>
    <dbReference type="NCBI Taxonomy" id="511746"/>
    <lineage>
        <taxon>Bacteria</taxon>
        <taxon>Pseudomonadati</taxon>
        <taxon>Verrucomicrobiota</taxon>
        <taxon>Methylacidiphilae</taxon>
        <taxon>Methylacidiphilales</taxon>
        <taxon>Methylacidiphilaceae</taxon>
        <taxon>Methylacidiphilum (ex Ratnadevi et al. 2023)</taxon>
    </lineage>
</organism>
<reference evidence="2 3" key="1">
    <citation type="submission" date="2020-12" db="EMBL/GenBank/DDBJ databases">
        <authorList>
            <person name="Awala S.I."/>
            <person name="Gwak J.-H."/>
            <person name="Kim S.-J."/>
            <person name="Rhee S.-K."/>
        </authorList>
    </citation>
    <scope>NUCLEOTIDE SEQUENCE [LARGE SCALE GENOMIC DNA]</scope>
    <source>
        <strain evidence="2 3">IT5</strain>
    </source>
</reference>
<keyword evidence="3" id="KW-1185">Reference proteome</keyword>
<dbReference type="RefSeq" id="WP_206847750.1">
    <property type="nucleotide sequence ID" value="NZ_CP065956.1"/>
</dbReference>
<evidence type="ECO:0000256" key="1">
    <source>
        <dbReference type="SAM" id="Phobius"/>
    </source>
</evidence>
<dbReference type="PANTHER" id="PTHR33876:SF4">
    <property type="entry name" value="CHLOROPLAST PROTEIN FOR GROWTH AND FERTILITY 2"/>
    <property type="match status" value="1"/>
</dbReference>
<evidence type="ECO:0000313" key="3">
    <source>
        <dbReference type="Proteomes" id="UP000663088"/>
    </source>
</evidence>